<evidence type="ECO:0000256" key="1">
    <source>
        <dbReference type="SAM" id="MobiDB-lite"/>
    </source>
</evidence>
<evidence type="ECO:0000313" key="2">
    <source>
        <dbReference type="EMBL" id="OWZ02020.1"/>
    </source>
</evidence>
<feature type="compositionally biased region" description="Basic and acidic residues" evidence="1">
    <location>
        <begin position="50"/>
        <end position="60"/>
    </location>
</feature>
<accession>A0A225VC10</accession>
<sequence>MTGPRHAQKMAGRGDGGREDESLRRSRRKQGLPPLEYKDLVVVVRESRATRAAQDAERAMAQEQPVSEPVAGDDQALSSVAIEEVTPKPGQDVDVELLEEKAPPVVKAEPEVQDLTADDSVPESESKKIVRRTVVRVKSEPTSVPGAAELGLAAQATSGPAAPESSQADALAKAYVAHQVHRWEQVPSGRVFTHKWRMKPGFLSYAQNAVVSDTLFFEAGFQFNNAVLEWFRTHAVNVGLDQIRFVTETIQCLFAVEFIEWKKLTMGVFCEVTPGPELQSTALKPEAQGNSPMTDAEASLLGTEFTSRFRVTGVRTGRSFVASSSDGEPEVKRPHNAPSTPMSSVSMRS</sequence>
<evidence type="ECO:0000313" key="3">
    <source>
        <dbReference type="Proteomes" id="UP000198211"/>
    </source>
</evidence>
<dbReference type="EMBL" id="NBNE01006457">
    <property type="protein sequence ID" value="OWZ02020.1"/>
    <property type="molecule type" value="Genomic_DNA"/>
</dbReference>
<feature type="region of interest" description="Disordered" evidence="1">
    <location>
        <begin position="320"/>
        <end position="349"/>
    </location>
</feature>
<feature type="region of interest" description="Disordered" evidence="1">
    <location>
        <begin position="50"/>
        <end position="74"/>
    </location>
</feature>
<name>A0A225VC10_9STRA</name>
<reference evidence="3" key="1">
    <citation type="submission" date="2017-03" db="EMBL/GenBank/DDBJ databases">
        <title>Phytopthora megakarya and P. palmivora, two closely related causual agents of cacao black pod achieved similar genome size and gene model numbers by different mechanisms.</title>
        <authorList>
            <person name="Ali S."/>
            <person name="Shao J."/>
            <person name="Larry D.J."/>
            <person name="Kronmiller B."/>
            <person name="Shen D."/>
            <person name="Strem M.D."/>
            <person name="Melnick R.L."/>
            <person name="Guiltinan M.J."/>
            <person name="Tyler B.M."/>
            <person name="Meinhardt L.W."/>
            <person name="Bailey B.A."/>
        </authorList>
    </citation>
    <scope>NUCLEOTIDE SEQUENCE [LARGE SCALE GENOMIC DNA]</scope>
    <source>
        <strain evidence="3">zdho120</strain>
    </source>
</reference>
<keyword evidence="3" id="KW-1185">Reference proteome</keyword>
<feature type="compositionally biased region" description="Basic and acidic residues" evidence="1">
    <location>
        <begin position="15"/>
        <end position="24"/>
    </location>
</feature>
<dbReference type="Proteomes" id="UP000198211">
    <property type="component" value="Unassembled WGS sequence"/>
</dbReference>
<proteinExistence type="predicted"/>
<organism evidence="2 3">
    <name type="scientific">Phytophthora megakarya</name>
    <dbReference type="NCBI Taxonomy" id="4795"/>
    <lineage>
        <taxon>Eukaryota</taxon>
        <taxon>Sar</taxon>
        <taxon>Stramenopiles</taxon>
        <taxon>Oomycota</taxon>
        <taxon>Peronosporomycetes</taxon>
        <taxon>Peronosporales</taxon>
        <taxon>Peronosporaceae</taxon>
        <taxon>Phytophthora</taxon>
    </lineage>
</organism>
<feature type="compositionally biased region" description="Polar residues" evidence="1">
    <location>
        <begin position="337"/>
        <end position="349"/>
    </location>
</feature>
<feature type="region of interest" description="Disordered" evidence="1">
    <location>
        <begin position="1"/>
        <end position="36"/>
    </location>
</feature>
<gene>
    <name evidence="2" type="ORF">PHMEG_00026497</name>
</gene>
<comment type="caution">
    <text evidence="2">The sequence shown here is derived from an EMBL/GenBank/DDBJ whole genome shotgun (WGS) entry which is preliminary data.</text>
</comment>
<protein>
    <submittedName>
        <fullName evidence="2">Uncharacterized protein</fullName>
    </submittedName>
</protein>
<dbReference type="AlphaFoldDB" id="A0A225VC10"/>